<dbReference type="AlphaFoldDB" id="X8J059"/>
<feature type="compositionally biased region" description="Basic and acidic residues" evidence="1">
    <location>
        <begin position="380"/>
        <end position="389"/>
    </location>
</feature>
<sequence>MGQIHLTPNQPGGAHQSYTGGSDPKNEFHEGSRAQESVVDTGYMATSEVLRIFQSCGVPALTHRLNSAATYPKFPYCSDFSNIYHSRLENDTDATVQCIRMSVKSSEEHTLKSIANDLHIWSKCNHPNILEVFGATEFNGEVAIISPWAEPLHLFLYEGTDAPVDVYGLCVQIAEAVAYLHHTEIVRAIKSFIPQVHGDINGMNILVSKDRTIKLSGFGNGKISRSTITRPMDGPSELVLFLVRWASPEALSKDMKGPTVHSDVYSLAMTILEIISGLEPYHDVQAIQFVIANIMRGIPPNRPAQLSDDIGRADRLWALLENCWAFDPSTRPTASHVLEVMKELSAMTPSQGNARSASLPPLTTPLYSKPPPPAEEQFTDSEHAVSQKE</sequence>
<proteinExistence type="predicted"/>
<dbReference type="SUPFAM" id="SSF56112">
    <property type="entry name" value="Protein kinase-like (PK-like)"/>
    <property type="match status" value="1"/>
</dbReference>
<evidence type="ECO:0000313" key="3">
    <source>
        <dbReference type="EMBL" id="EUC55748.1"/>
    </source>
</evidence>
<dbReference type="InterPro" id="IPR051681">
    <property type="entry name" value="Ser/Thr_Kinases-Pseudokinases"/>
</dbReference>
<dbReference type="InterPro" id="IPR000719">
    <property type="entry name" value="Prot_kinase_dom"/>
</dbReference>
<evidence type="ECO:0000256" key="1">
    <source>
        <dbReference type="SAM" id="MobiDB-lite"/>
    </source>
</evidence>
<reference evidence="4" key="1">
    <citation type="journal article" date="2014" name="Genome Announc.">
        <title>Draft genome sequence of the plant-pathogenic soil fungus Rhizoctonia solani anastomosis group 3 strain Rhs1AP.</title>
        <authorList>
            <person name="Cubeta M.A."/>
            <person name="Thomas E."/>
            <person name="Dean R.A."/>
            <person name="Jabaji S."/>
            <person name="Neate S.M."/>
            <person name="Tavantzis S."/>
            <person name="Toda T."/>
            <person name="Vilgalys R."/>
            <person name="Bharathan N."/>
            <person name="Fedorova-Abrams N."/>
            <person name="Pakala S.B."/>
            <person name="Pakala S.M."/>
            <person name="Zafar N."/>
            <person name="Joardar V."/>
            <person name="Losada L."/>
            <person name="Nierman W.C."/>
        </authorList>
    </citation>
    <scope>NUCLEOTIDE SEQUENCE [LARGE SCALE GENOMIC DNA]</scope>
    <source>
        <strain evidence="4">AG-3</strain>
    </source>
</reference>
<feature type="compositionally biased region" description="Basic and acidic residues" evidence="1">
    <location>
        <begin position="24"/>
        <end position="33"/>
    </location>
</feature>
<dbReference type="InterPro" id="IPR011009">
    <property type="entry name" value="Kinase-like_dom_sf"/>
</dbReference>
<keyword evidence="3" id="KW-0808">Transferase</keyword>
<dbReference type="PROSITE" id="PS50011">
    <property type="entry name" value="PROTEIN_KINASE_DOM"/>
    <property type="match status" value="1"/>
</dbReference>
<evidence type="ECO:0000313" key="4">
    <source>
        <dbReference type="Proteomes" id="UP000030108"/>
    </source>
</evidence>
<dbReference type="Proteomes" id="UP000030108">
    <property type="component" value="Unassembled WGS sequence"/>
</dbReference>
<name>X8J059_9AGAM</name>
<dbReference type="EMBL" id="JATN01000322">
    <property type="protein sequence ID" value="EUC55748.1"/>
    <property type="molecule type" value="Genomic_DNA"/>
</dbReference>
<dbReference type="GO" id="GO:0005524">
    <property type="term" value="F:ATP binding"/>
    <property type="evidence" value="ECO:0007669"/>
    <property type="project" value="InterPro"/>
</dbReference>
<feature type="domain" description="Protein kinase" evidence="2">
    <location>
        <begin position="69"/>
        <end position="344"/>
    </location>
</feature>
<feature type="compositionally biased region" description="Polar residues" evidence="1">
    <location>
        <begin position="1"/>
        <end position="20"/>
    </location>
</feature>
<feature type="region of interest" description="Disordered" evidence="1">
    <location>
        <begin position="349"/>
        <end position="389"/>
    </location>
</feature>
<dbReference type="Gene3D" id="1.10.510.10">
    <property type="entry name" value="Transferase(Phosphotransferase) domain 1"/>
    <property type="match status" value="1"/>
</dbReference>
<accession>X8J059</accession>
<protein>
    <submittedName>
        <fullName evidence="3">Tyrosine kinase catalytic domain protein</fullName>
    </submittedName>
</protein>
<dbReference type="Pfam" id="PF07714">
    <property type="entry name" value="PK_Tyr_Ser-Thr"/>
    <property type="match status" value="1"/>
</dbReference>
<evidence type="ECO:0000259" key="2">
    <source>
        <dbReference type="PROSITE" id="PS50011"/>
    </source>
</evidence>
<comment type="caution">
    <text evidence="3">The sequence shown here is derived from an EMBL/GenBank/DDBJ whole genome shotgun (WGS) entry which is preliminary data.</text>
</comment>
<dbReference type="PANTHER" id="PTHR44329">
    <property type="entry name" value="SERINE/THREONINE-PROTEIN KINASE TNNI3K-RELATED"/>
    <property type="match status" value="1"/>
</dbReference>
<feature type="region of interest" description="Disordered" evidence="1">
    <location>
        <begin position="1"/>
        <end position="35"/>
    </location>
</feature>
<gene>
    <name evidence="3" type="ORF">RSOL_133670</name>
</gene>
<organism evidence="3 4">
    <name type="scientific">Rhizoctonia solani AG-3 Rhs1AP</name>
    <dbReference type="NCBI Taxonomy" id="1086054"/>
    <lineage>
        <taxon>Eukaryota</taxon>
        <taxon>Fungi</taxon>
        <taxon>Dikarya</taxon>
        <taxon>Basidiomycota</taxon>
        <taxon>Agaricomycotina</taxon>
        <taxon>Agaricomycetes</taxon>
        <taxon>Cantharellales</taxon>
        <taxon>Ceratobasidiaceae</taxon>
        <taxon>Rhizoctonia</taxon>
    </lineage>
</organism>
<dbReference type="GO" id="GO:0004674">
    <property type="term" value="F:protein serine/threonine kinase activity"/>
    <property type="evidence" value="ECO:0007669"/>
    <property type="project" value="TreeGrafter"/>
</dbReference>
<keyword evidence="3" id="KW-0418">Kinase</keyword>
<dbReference type="InterPro" id="IPR001245">
    <property type="entry name" value="Ser-Thr/Tyr_kinase_cat_dom"/>
</dbReference>